<organism evidence="3 4">
    <name type="scientific">Aquitalea aquatica</name>
    <dbReference type="NCBI Taxonomy" id="3044273"/>
    <lineage>
        <taxon>Bacteria</taxon>
        <taxon>Pseudomonadati</taxon>
        <taxon>Pseudomonadota</taxon>
        <taxon>Betaproteobacteria</taxon>
        <taxon>Neisseriales</taxon>
        <taxon>Chromobacteriaceae</taxon>
        <taxon>Aquitalea</taxon>
    </lineage>
</organism>
<dbReference type="AlphaFoldDB" id="A0A838Y4L0"/>
<dbReference type="Proteomes" id="UP000545606">
    <property type="component" value="Unassembled WGS sequence"/>
</dbReference>
<feature type="compositionally biased region" description="Basic and acidic residues" evidence="1">
    <location>
        <begin position="17"/>
        <end position="29"/>
    </location>
</feature>
<evidence type="ECO:0000313" key="4">
    <source>
        <dbReference type="Proteomes" id="UP000545606"/>
    </source>
</evidence>
<evidence type="ECO:0000256" key="2">
    <source>
        <dbReference type="SAM" id="Phobius"/>
    </source>
</evidence>
<protein>
    <submittedName>
        <fullName evidence="3">Uncharacterized protein</fullName>
    </submittedName>
</protein>
<feature type="region of interest" description="Disordered" evidence="1">
    <location>
        <begin position="1"/>
        <end position="40"/>
    </location>
</feature>
<keyword evidence="2" id="KW-0812">Transmembrane</keyword>
<name>A0A838Y4L0_9NEIS</name>
<keyword evidence="4" id="KW-1185">Reference proteome</keyword>
<evidence type="ECO:0000313" key="3">
    <source>
        <dbReference type="EMBL" id="MBA4707539.1"/>
    </source>
</evidence>
<keyword evidence="2" id="KW-1133">Transmembrane helix</keyword>
<accession>A0A838Y4L0</accession>
<proteinExistence type="predicted"/>
<dbReference type="EMBL" id="JACERN010000014">
    <property type="protein sequence ID" value="MBA4707539.1"/>
    <property type="molecule type" value="Genomic_DNA"/>
</dbReference>
<sequence length="124" mass="13764">MALSDRELSDFVNRTQRKFDEKRQSHKPVDGGGGGGHNDGMEARVAKLEALAETTRDKIAGVETRLAVIEKTMATKDDLQSMRVDLHKEINAQTWKLVTFVTSLFVTVSTGLVGITYYLATHIK</sequence>
<dbReference type="RefSeq" id="WP_181834818.1">
    <property type="nucleotide sequence ID" value="NZ_JACERN010000014.1"/>
</dbReference>
<keyword evidence="2" id="KW-0472">Membrane</keyword>
<comment type="caution">
    <text evidence="3">The sequence shown here is derived from an EMBL/GenBank/DDBJ whole genome shotgun (WGS) entry which is preliminary data.</text>
</comment>
<reference evidence="3 4" key="1">
    <citation type="submission" date="2020-07" db="EMBL/GenBank/DDBJ databases">
        <title>Draft genome sequence of violacein-producing bacteria and related species.</title>
        <authorList>
            <person name="Wilson H.S."/>
            <person name="De Leon M.E."/>
        </authorList>
    </citation>
    <scope>NUCLEOTIDE SEQUENCE [LARGE SCALE GENOMIC DNA]</scope>
    <source>
        <strain evidence="3 4">HSC-21Su07</strain>
    </source>
</reference>
<feature type="transmembrane region" description="Helical" evidence="2">
    <location>
        <begin position="97"/>
        <end position="120"/>
    </location>
</feature>
<evidence type="ECO:0000256" key="1">
    <source>
        <dbReference type="SAM" id="MobiDB-lite"/>
    </source>
</evidence>
<gene>
    <name evidence="3" type="ORF">H2Z84_03905</name>
</gene>